<protein>
    <recommendedName>
        <fullName evidence="3">Asparagine synthase</fullName>
    </recommendedName>
</protein>
<evidence type="ECO:0000313" key="2">
    <source>
        <dbReference type="Proteomes" id="UP000000393"/>
    </source>
</evidence>
<dbReference type="KEGG" id="nwa:Nwat_1581"/>
<proteinExistence type="predicted"/>
<sequence>MHQFYFHENPSLPPLAWCAKIVHAAAVVTVEHGAWVETGRGYFVEGAWKGDFGEICFNKTEVMLGSGGALLDGGVVFTPTTHTMERLYTLKLPDTLFVSNSLVYLLQATGSKLNMRNWAYESELMTFLRGYKRAVKQLRLMNGRIVKLHYHNSFIVDGKLAIKPISPPEPPGFESYQTYIDYLLETLAQLHRNANASNRRIKFADPITTISSGYDSPACAVLAKHIGCRQAVTFAEARTDFARSMASIDDSGEQIASYLDLEVEIFSRHDYLKQENYPEALFLATGNGGDDVVMNVLGSRLQRSLFFTGMLGDTLWNLHGQHPALSKEFRFRFPAGGSLQEFRLNRGFVHIPIPLLTFTCHAEIQKISASDEMRPWRIGGEYDRPIPRRLVEEYGVPRWAFAKEKRAITQPFWLQKVSANCMGAASVQDYHDFVKEVSKNYLLGTLQMQAVAYLRRLLYKYRKRLEQRRNSFFSPSYWSAAINDPLRFHWAVGKLSTTYRSSCFSQANKTGHQEQVATKLCRTVDS</sequence>
<dbReference type="RefSeq" id="WP_013220563.1">
    <property type="nucleotide sequence ID" value="NC_014315.1"/>
</dbReference>
<evidence type="ECO:0000313" key="1">
    <source>
        <dbReference type="EMBL" id="ADJ28471.1"/>
    </source>
</evidence>
<dbReference type="AlphaFoldDB" id="D8K6E4"/>
<organism evidence="1 2">
    <name type="scientific">Nitrosococcus watsoni (strain C-113)</name>
    <dbReference type="NCBI Taxonomy" id="105559"/>
    <lineage>
        <taxon>Bacteria</taxon>
        <taxon>Pseudomonadati</taxon>
        <taxon>Pseudomonadota</taxon>
        <taxon>Gammaproteobacteria</taxon>
        <taxon>Chromatiales</taxon>
        <taxon>Chromatiaceae</taxon>
        <taxon>Nitrosococcus</taxon>
    </lineage>
</organism>
<name>D8K6E4_NITWC</name>
<dbReference type="EMBL" id="CP002086">
    <property type="protein sequence ID" value="ADJ28471.1"/>
    <property type="molecule type" value="Genomic_DNA"/>
</dbReference>
<dbReference type="eggNOG" id="COG0367">
    <property type="taxonomic scope" value="Bacteria"/>
</dbReference>
<accession>D8K6E4</accession>
<dbReference type="OrthoDB" id="3010184at2"/>
<dbReference type="HOGENOM" id="CLU_521601_0_0_6"/>
<dbReference type="SUPFAM" id="SSF52402">
    <property type="entry name" value="Adenine nucleotide alpha hydrolases-like"/>
    <property type="match status" value="1"/>
</dbReference>
<gene>
    <name evidence="1" type="ordered locus">Nwat_1581</name>
</gene>
<keyword evidence="2" id="KW-1185">Reference proteome</keyword>
<evidence type="ECO:0008006" key="3">
    <source>
        <dbReference type="Google" id="ProtNLM"/>
    </source>
</evidence>
<reference evidence="1 2" key="1">
    <citation type="submission" date="2010-06" db="EMBL/GenBank/DDBJ databases">
        <title>Complete sequence of chromosome of Nitrosococcus watsoni C-113.</title>
        <authorList>
            <consortium name="US DOE Joint Genome Institute"/>
            <person name="Lucas S."/>
            <person name="Copeland A."/>
            <person name="Lapidus A."/>
            <person name="Cheng J.-F."/>
            <person name="Bruce D."/>
            <person name="Goodwin L."/>
            <person name="Pitluck S."/>
            <person name="Malfatti S.A."/>
            <person name="Chain P.S.G."/>
            <person name="Land M."/>
            <person name="Hauser L."/>
            <person name="Kyrpides N."/>
            <person name="Ivanova N."/>
            <person name="Cambell M.A."/>
            <person name="Heidelberg J.F."/>
            <person name="Klotz M.G."/>
            <person name="Woyke T."/>
        </authorList>
    </citation>
    <scope>NUCLEOTIDE SEQUENCE [LARGE SCALE GENOMIC DNA]</scope>
    <source>
        <strain evidence="1 2">C-113</strain>
    </source>
</reference>
<dbReference type="Proteomes" id="UP000000393">
    <property type="component" value="Chromosome"/>
</dbReference>